<evidence type="ECO:0000313" key="2">
    <source>
        <dbReference type="EMBL" id="GFD00793.1"/>
    </source>
</evidence>
<protein>
    <submittedName>
        <fullName evidence="2">Uncharacterized protein</fullName>
    </submittedName>
</protein>
<feature type="region of interest" description="Disordered" evidence="1">
    <location>
        <begin position="24"/>
        <end position="61"/>
    </location>
</feature>
<accession>A0A699SU29</accession>
<sequence length="120" mass="13044">FAVGQRCEPRGVEELRLRLTVRAGASHTKQAAERDRAGAVQVHGNRELRARPQRPQSGDAGECCADDQFVFAAQPLLRDQGSAHPWHSLGAHSVAFDGAFDHCTHQSGAESVRDGLLHQL</sequence>
<feature type="non-terminal residue" evidence="2">
    <location>
        <position position="1"/>
    </location>
</feature>
<proteinExistence type="predicted"/>
<comment type="caution">
    <text evidence="2">The sequence shown here is derived from an EMBL/GenBank/DDBJ whole genome shotgun (WGS) entry which is preliminary data.</text>
</comment>
<evidence type="ECO:0000256" key="1">
    <source>
        <dbReference type="SAM" id="MobiDB-lite"/>
    </source>
</evidence>
<name>A0A699SU29_TANCI</name>
<gene>
    <name evidence="2" type="ORF">Tci_872762</name>
</gene>
<organism evidence="2">
    <name type="scientific">Tanacetum cinerariifolium</name>
    <name type="common">Dalmatian daisy</name>
    <name type="synonym">Chrysanthemum cinerariifolium</name>
    <dbReference type="NCBI Taxonomy" id="118510"/>
    <lineage>
        <taxon>Eukaryota</taxon>
        <taxon>Viridiplantae</taxon>
        <taxon>Streptophyta</taxon>
        <taxon>Embryophyta</taxon>
        <taxon>Tracheophyta</taxon>
        <taxon>Spermatophyta</taxon>
        <taxon>Magnoliopsida</taxon>
        <taxon>eudicotyledons</taxon>
        <taxon>Gunneridae</taxon>
        <taxon>Pentapetalae</taxon>
        <taxon>asterids</taxon>
        <taxon>campanulids</taxon>
        <taxon>Asterales</taxon>
        <taxon>Asteraceae</taxon>
        <taxon>Asteroideae</taxon>
        <taxon>Anthemideae</taxon>
        <taxon>Anthemidinae</taxon>
        <taxon>Tanacetum</taxon>
    </lineage>
</organism>
<dbReference type="AlphaFoldDB" id="A0A699SU29"/>
<reference evidence="2" key="1">
    <citation type="journal article" date="2019" name="Sci. Rep.">
        <title>Draft genome of Tanacetum cinerariifolium, the natural source of mosquito coil.</title>
        <authorList>
            <person name="Yamashiro T."/>
            <person name="Shiraishi A."/>
            <person name="Satake H."/>
            <person name="Nakayama K."/>
        </authorList>
    </citation>
    <scope>NUCLEOTIDE SEQUENCE</scope>
</reference>
<dbReference type="EMBL" id="BKCJ011187171">
    <property type="protein sequence ID" value="GFD00793.1"/>
    <property type="molecule type" value="Genomic_DNA"/>
</dbReference>